<proteinExistence type="predicted"/>
<evidence type="ECO:0000313" key="1">
    <source>
        <dbReference type="EMBL" id="AZA10797.1"/>
    </source>
</evidence>
<accession>A0A3G6IYP4</accession>
<organism evidence="1 2">
    <name type="scientific">Corynebacterium gerontici</name>
    <dbReference type="NCBI Taxonomy" id="2079234"/>
    <lineage>
        <taxon>Bacteria</taxon>
        <taxon>Bacillati</taxon>
        <taxon>Actinomycetota</taxon>
        <taxon>Actinomycetes</taxon>
        <taxon>Mycobacteriales</taxon>
        <taxon>Corynebacteriaceae</taxon>
        <taxon>Corynebacterium</taxon>
    </lineage>
</organism>
<sequence>MIEHFRANSAHKIGGNANAILITGSLLHAVC</sequence>
<dbReference type="AlphaFoldDB" id="A0A3G6IYP4"/>
<dbReference type="Proteomes" id="UP000271587">
    <property type="component" value="Chromosome"/>
</dbReference>
<protein>
    <submittedName>
        <fullName evidence="1">Uncharacterized protein</fullName>
    </submittedName>
</protein>
<dbReference type="EMBL" id="CP033897">
    <property type="protein sequence ID" value="AZA10797.1"/>
    <property type="molecule type" value="Genomic_DNA"/>
</dbReference>
<keyword evidence="2" id="KW-1185">Reference proteome</keyword>
<dbReference type="KEGG" id="cgk:CGERO_02365"/>
<name>A0A3G6IYP4_9CORY</name>
<reference evidence="1 2" key="1">
    <citation type="submission" date="2018-11" db="EMBL/GenBank/DDBJ databases">
        <authorList>
            <person name="Kleinhagauer T."/>
            <person name="Glaeser S.P."/>
            <person name="Spergser J."/>
            <person name="Ruckert C."/>
            <person name="Kaempfer P."/>
            <person name="Busse H.-J."/>
        </authorList>
    </citation>
    <scope>NUCLEOTIDE SEQUENCE [LARGE SCALE GENOMIC DNA]</scope>
    <source>
        <strain evidence="1 2">W8</strain>
    </source>
</reference>
<gene>
    <name evidence="1" type="ORF">CGERO_02365</name>
</gene>
<evidence type="ECO:0000313" key="2">
    <source>
        <dbReference type="Proteomes" id="UP000271587"/>
    </source>
</evidence>